<evidence type="ECO:0000256" key="1">
    <source>
        <dbReference type="SAM" id="Phobius"/>
    </source>
</evidence>
<feature type="non-terminal residue" evidence="2">
    <location>
        <position position="256"/>
    </location>
</feature>
<feature type="transmembrane region" description="Helical" evidence="1">
    <location>
        <begin position="50"/>
        <end position="70"/>
    </location>
</feature>
<dbReference type="EMBL" id="BARV01030163">
    <property type="protein sequence ID" value="GAI38210.1"/>
    <property type="molecule type" value="Genomic_DNA"/>
</dbReference>
<evidence type="ECO:0000313" key="2">
    <source>
        <dbReference type="EMBL" id="GAI38210.1"/>
    </source>
</evidence>
<name>X1PGQ5_9ZZZZ</name>
<feature type="transmembrane region" description="Helical" evidence="1">
    <location>
        <begin position="119"/>
        <end position="138"/>
    </location>
</feature>
<proteinExistence type="predicted"/>
<accession>X1PGQ5</accession>
<feature type="non-terminal residue" evidence="2">
    <location>
        <position position="1"/>
    </location>
</feature>
<reference evidence="2" key="1">
    <citation type="journal article" date="2014" name="Front. Microbiol.">
        <title>High frequency of phylogenetically diverse reductive dehalogenase-homologous genes in deep subseafloor sedimentary metagenomes.</title>
        <authorList>
            <person name="Kawai M."/>
            <person name="Futagami T."/>
            <person name="Toyoda A."/>
            <person name="Takaki Y."/>
            <person name="Nishi S."/>
            <person name="Hori S."/>
            <person name="Arai W."/>
            <person name="Tsubouchi T."/>
            <person name="Morono Y."/>
            <person name="Uchiyama I."/>
            <person name="Ito T."/>
            <person name="Fujiyama A."/>
            <person name="Inagaki F."/>
            <person name="Takami H."/>
        </authorList>
    </citation>
    <scope>NUCLEOTIDE SEQUENCE</scope>
    <source>
        <strain evidence="2">Expedition CK06-06</strain>
    </source>
</reference>
<comment type="caution">
    <text evidence="2">The sequence shown here is derived from an EMBL/GenBank/DDBJ whole genome shotgun (WGS) entry which is preliminary data.</text>
</comment>
<feature type="transmembrane region" description="Helical" evidence="1">
    <location>
        <begin position="167"/>
        <end position="185"/>
    </location>
</feature>
<feature type="transmembrane region" description="Helical" evidence="1">
    <location>
        <begin position="20"/>
        <end position="43"/>
    </location>
</feature>
<dbReference type="AlphaFoldDB" id="X1PGQ5"/>
<keyword evidence="1" id="KW-0472">Membrane</keyword>
<protein>
    <submittedName>
        <fullName evidence="2">Uncharacterized protein</fullName>
    </submittedName>
</protein>
<feature type="transmembrane region" description="Helical" evidence="1">
    <location>
        <begin position="216"/>
        <end position="238"/>
    </location>
</feature>
<organism evidence="2">
    <name type="scientific">marine sediment metagenome</name>
    <dbReference type="NCBI Taxonomy" id="412755"/>
    <lineage>
        <taxon>unclassified sequences</taxon>
        <taxon>metagenomes</taxon>
        <taxon>ecological metagenomes</taxon>
    </lineage>
</organism>
<keyword evidence="1" id="KW-0812">Transmembrane</keyword>
<keyword evidence="1" id="KW-1133">Transmembrane helix</keyword>
<sequence length="256" mass="27657">GVILFLTALLVFWPISPGMLYLASLIIAILIPLVLSGVSWLMTRREIKPAYFPLALLGLGLAGLAIFYVVKPSLLSSMLGSFSIFTPRGVALTTIEMQSLLTPMVPGGNFFNTPAWGNFYAGLFLSLISLGILIYLVIKQGDAEKSLLVVWSLVILAAALGQRRFAAYLAINVALLTGYLSWRFLEFAGFKELAAKAVKTAKEIGGKKAKPEKGGFHITISQVNMALAVLIVFFVVFFPNIVPATTTASQARWAPS</sequence>
<gene>
    <name evidence="2" type="ORF">S06H3_47954</name>
</gene>